<accession>Q9E9R1</accession>
<sequence length="104" mass="11986">MFYLRVALLLHNKFLEQCGRSDFHLCVMISLQVHRPVGVGRSSYARRRRAKLVGRCHRCYRLWPPTAFTTRCDNKTCFPGLTYNASIARFIRDGVTEVIPSAPN</sequence>
<proteinExistence type="evidence at transcript level"/>
<dbReference type="EMBL" id="AB032469">
    <property type="protein sequence ID" value="BAB13717.1"/>
    <property type="molecule type" value="mRNA"/>
</dbReference>
<name>Q9E9R1_9VIRU</name>
<dbReference type="Pfam" id="PF01623">
    <property type="entry name" value="Carla_C4"/>
    <property type="match status" value="1"/>
</dbReference>
<organism evidence="11 12">
    <name type="scientific">Hop latent virus</name>
    <dbReference type="NCBI Taxonomy" id="104263"/>
    <lineage>
        <taxon>Viruses</taxon>
        <taxon>Riboviria</taxon>
        <taxon>Orthornavirae</taxon>
        <taxon>Kitrinoviricota</taxon>
        <taxon>Alsuviricetes</taxon>
        <taxon>Tymovirales</taxon>
        <taxon>Betaflexiviridae</taxon>
        <taxon>Quinvirinae</taxon>
        <taxon>Carlavirus</taxon>
        <taxon>Carlavirus latenshumuli</taxon>
    </lineage>
</organism>
<dbReference type="GO" id="GO:0052170">
    <property type="term" value="P:symbiont-mediated suppression of host innate immune response"/>
    <property type="evidence" value="ECO:0007669"/>
    <property type="project" value="UniProtKB-KW"/>
</dbReference>
<evidence type="ECO:0000313" key="12">
    <source>
        <dbReference type="Proteomes" id="UP000203412"/>
    </source>
</evidence>
<dbReference type="KEGG" id="vg:911840"/>
<evidence type="ECO:0000256" key="10">
    <source>
        <dbReference type="ARBA" id="ARBA00023280"/>
    </source>
</evidence>
<keyword evidence="10" id="KW-0899">Viral immunoevasion</keyword>
<keyword evidence="6" id="KW-0479">Metal-binding</keyword>
<protein>
    <recommendedName>
        <fullName evidence="2">RNA silencing suppressor</fullName>
    </recommendedName>
</protein>
<keyword evidence="8" id="KW-0862">Zinc</keyword>
<evidence type="ECO:0000256" key="6">
    <source>
        <dbReference type="ARBA" id="ARBA00022723"/>
    </source>
</evidence>
<evidence type="ECO:0000256" key="3">
    <source>
        <dbReference type="ARBA" id="ARBA00022463"/>
    </source>
</evidence>
<evidence type="ECO:0000256" key="8">
    <source>
        <dbReference type="ARBA" id="ARBA00022833"/>
    </source>
</evidence>
<comment type="similarity">
    <text evidence="1">Belongs to the carlaviruses nucleic acid-binding protein family.</text>
</comment>
<dbReference type="RefSeq" id="NP_066263.1">
    <property type="nucleotide sequence ID" value="NC_002552.1"/>
</dbReference>
<evidence type="ECO:0000256" key="5">
    <source>
        <dbReference type="ARBA" id="ARBA00022632"/>
    </source>
</evidence>
<evidence type="ECO:0000256" key="2">
    <source>
        <dbReference type="ARBA" id="ARBA00017202"/>
    </source>
</evidence>
<dbReference type="OrthoDB" id="28055at10239"/>
<evidence type="ECO:0000256" key="7">
    <source>
        <dbReference type="ARBA" id="ARBA00022771"/>
    </source>
</evidence>
<keyword evidence="3" id="KW-0941">Suppressor of RNA silencing</keyword>
<dbReference type="GO" id="GO:0008270">
    <property type="term" value="F:zinc ion binding"/>
    <property type="evidence" value="ECO:0007669"/>
    <property type="project" value="UniProtKB-KW"/>
</dbReference>
<dbReference type="GO" id="GO:0006355">
    <property type="term" value="P:regulation of DNA-templated transcription"/>
    <property type="evidence" value="ECO:0007669"/>
    <property type="project" value="InterPro"/>
</dbReference>
<evidence type="ECO:0000256" key="1">
    <source>
        <dbReference type="ARBA" id="ARBA00006158"/>
    </source>
</evidence>
<keyword evidence="9" id="KW-0238">DNA-binding</keyword>
<keyword evidence="12" id="KW-1185">Reference proteome</keyword>
<keyword evidence="4" id="KW-0945">Host-virus interaction</keyword>
<evidence type="ECO:0000256" key="9">
    <source>
        <dbReference type="ARBA" id="ARBA00023125"/>
    </source>
</evidence>
<dbReference type="GO" id="GO:0003677">
    <property type="term" value="F:DNA binding"/>
    <property type="evidence" value="ECO:0007669"/>
    <property type="project" value="UniProtKB-KW"/>
</dbReference>
<dbReference type="GeneID" id="911840"/>
<evidence type="ECO:0000313" key="11">
    <source>
        <dbReference type="EMBL" id="BAB13717.1"/>
    </source>
</evidence>
<dbReference type="InterPro" id="IPR002568">
    <property type="entry name" value="Carla-bd"/>
</dbReference>
<evidence type="ECO:0000256" key="4">
    <source>
        <dbReference type="ARBA" id="ARBA00022581"/>
    </source>
</evidence>
<keyword evidence="7" id="KW-0863">Zinc-finger</keyword>
<keyword evidence="5" id="KW-1090">Inhibition of host innate immune response by virus</keyword>
<gene>
    <name evidence="11" type="primary">ORF 6</name>
</gene>
<reference evidence="11 12" key="1">
    <citation type="journal article" date="2000" name="Arch. Virol.">
        <title>Molecular characterization of Hop latent virus and phylogenetic relationships among viruses closely related to carlaviruses.</title>
        <authorList>
            <person name="Hataya T."/>
            <person name="Uchino K."/>
            <person name="Arimoto R."/>
            <person name="Suda N."/>
            <person name="Sano T."/>
            <person name="Shikata E."/>
            <person name="Uyeda I."/>
        </authorList>
    </citation>
    <scope>NUCLEOTIDE SEQUENCE [LARGE SCALE GENOMIC DNA]</scope>
</reference>
<dbReference type="Proteomes" id="UP000203412">
    <property type="component" value="Segment"/>
</dbReference>